<reference evidence="2" key="1">
    <citation type="submission" date="2017-09" db="EMBL/GenBank/DDBJ databases">
        <title>Depth-based differentiation of microbial function through sediment-hosted aquifers and enrichment of novel symbionts in the deep terrestrial subsurface.</title>
        <authorList>
            <person name="Probst A.J."/>
            <person name="Ladd B."/>
            <person name="Jarett J.K."/>
            <person name="Geller-Mcgrath D.E."/>
            <person name="Sieber C.M.K."/>
            <person name="Emerson J.B."/>
            <person name="Anantharaman K."/>
            <person name="Thomas B.C."/>
            <person name="Malmstrom R."/>
            <person name="Stieglmeier M."/>
            <person name="Klingl A."/>
            <person name="Woyke T."/>
            <person name="Ryan C.M."/>
            <person name="Banfield J.F."/>
        </authorList>
    </citation>
    <scope>NUCLEOTIDE SEQUENCE [LARGE SCALE GENOMIC DNA]</scope>
</reference>
<gene>
    <name evidence="1" type="ORF">COY11_02480</name>
</gene>
<proteinExistence type="predicted"/>
<sequence>MSNNIAISKIAKLLRMPDESRLVDLFEKMGKITGKKNVAEKIYEENQSIVGQRLRELGIGEDKADSQYVE</sequence>
<feature type="non-terminal residue" evidence="1">
    <location>
        <position position="70"/>
    </location>
</feature>
<comment type="caution">
    <text evidence="1">The sequence shown here is derived from an EMBL/GenBank/DDBJ whole genome shotgun (WGS) entry which is preliminary data.</text>
</comment>
<dbReference type="Proteomes" id="UP000229805">
    <property type="component" value="Unassembled WGS sequence"/>
</dbReference>
<name>A0A2M7UH26_9BACT</name>
<accession>A0A2M7UH26</accession>
<dbReference type="EMBL" id="PFOG01000095">
    <property type="protein sequence ID" value="PIZ70553.1"/>
    <property type="molecule type" value="Genomic_DNA"/>
</dbReference>
<evidence type="ECO:0000313" key="1">
    <source>
        <dbReference type="EMBL" id="PIZ70553.1"/>
    </source>
</evidence>
<protein>
    <submittedName>
        <fullName evidence="1">Uncharacterized protein</fullName>
    </submittedName>
</protein>
<dbReference type="AlphaFoldDB" id="A0A2M7UH26"/>
<organism evidence="1 2">
    <name type="scientific">Candidatus Portnoybacteria bacterium CG_4_10_14_0_2_um_filter_44_20</name>
    <dbReference type="NCBI Taxonomy" id="1974799"/>
    <lineage>
        <taxon>Bacteria</taxon>
        <taxon>Candidatus Portnoyibacteriota</taxon>
    </lineage>
</organism>
<evidence type="ECO:0000313" key="2">
    <source>
        <dbReference type="Proteomes" id="UP000229805"/>
    </source>
</evidence>